<feature type="compositionally biased region" description="Pro residues" evidence="1">
    <location>
        <begin position="9"/>
        <end position="27"/>
    </location>
</feature>
<dbReference type="KEGG" id="samb:SAM23877_7607"/>
<dbReference type="Proteomes" id="UP000061018">
    <property type="component" value="Chromosome"/>
</dbReference>
<protein>
    <submittedName>
        <fullName evidence="2">Uncharacterized protein</fullName>
    </submittedName>
</protein>
<dbReference type="EMBL" id="CP012382">
    <property type="protein sequence ID" value="AKZ60648.1"/>
    <property type="molecule type" value="Genomic_DNA"/>
</dbReference>
<dbReference type="KEGG" id="samb:SAM23877_0065"/>
<name>A0A0K2AJE6_STRA7</name>
<dbReference type="AlphaFoldDB" id="A0A0K2AJE6"/>
<gene>
    <name evidence="2" type="ORF">SAM23877_0065</name>
    <name evidence="3" type="ORF">SAM23877_7607</name>
</gene>
<evidence type="ECO:0000313" key="3">
    <source>
        <dbReference type="EMBL" id="AKZ60648.1"/>
    </source>
</evidence>
<proteinExistence type="predicted"/>
<evidence type="ECO:0000313" key="4">
    <source>
        <dbReference type="Proteomes" id="UP000061018"/>
    </source>
</evidence>
<evidence type="ECO:0000313" key="2">
    <source>
        <dbReference type="EMBL" id="AKZ53114.1"/>
    </source>
</evidence>
<accession>A0A0K2AJE6</accession>
<evidence type="ECO:0000256" key="1">
    <source>
        <dbReference type="SAM" id="MobiDB-lite"/>
    </source>
</evidence>
<organism evidence="2 4">
    <name type="scientific">Streptomyces ambofaciens (strain ATCC 23877 / 3486 / DSM 40053 / JCM 4204 / NBRC 12836 / NRRL B-2516)</name>
    <dbReference type="NCBI Taxonomy" id="278992"/>
    <lineage>
        <taxon>Bacteria</taxon>
        <taxon>Bacillati</taxon>
        <taxon>Actinomycetota</taxon>
        <taxon>Actinomycetes</taxon>
        <taxon>Kitasatosporales</taxon>
        <taxon>Streptomycetaceae</taxon>
        <taxon>Streptomyces</taxon>
    </lineage>
</organism>
<sequence>MTASTTTPPSSPSASPPPPLKPKPPNEPAEDHHPPRHIRTCCGLSGDLDHATAGELRELTTTLTLQPGQRLVFDLTGL</sequence>
<feature type="region of interest" description="Disordered" evidence="1">
    <location>
        <begin position="1"/>
        <end position="41"/>
    </location>
</feature>
<reference evidence="2" key="2">
    <citation type="submission" date="2015-07" db="EMBL/GenBank/DDBJ databases">
        <title>Complete genome sequence of Streptomyces ambofaciens ATCC 23877, the spiramycin producer.</title>
        <authorList>
            <person name="Thibessard A."/>
            <person name="Haas D."/>
            <person name="Gerbaud C."/>
            <person name="Aigle B."/>
            <person name="Lautru S."/>
            <person name="Pernodet J.-L."/>
            <person name="Leblond P."/>
        </authorList>
    </citation>
    <scope>NUCLEOTIDE SEQUENCE [LARGE SCALE GENOMIC DNA]</scope>
    <source>
        <strain evidence="2">ATCC 23877</strain>
    </source>
</reference>
<dbReference type="EMBL" id="CP012382">
    <property type="protein sequence ID" value="AKZ53114.1"/>
    <property type="molecule type" value="Genomic_DNA"/>
</dbReference>
<reference evidence="4" key="1">
    <citation type="journal article" date="2015" name="J. Biotechnol.">
        <title>Complete genome sequence of Streptomyces ambofaciens ATCC 23877, the spiramycin producer.</title>
        <authorList>
            <person name="Thibessard A."/>
            <person name="Haas D."/>
            <person name="Gerbaud C."/>
            <person name="Aigle B."/>
            <person name="Lautru S."/>
            <person name="Pernodet J.L."/>
            <person name="Leblond P."/>
        </authorList>
    </citation>
    <scope>NUCLEOTIDE SEQUENCE [LARGE SCALE GENOMIC DNA]</scope>
    <source>
        <strain evidence="4">ATCC 23877 / 3486 / DSM 40053 / JCM 4204 / NBRC 12836 / NRRL B-2516</strain>
    </source>
</reference>